<dbReference type="PANTHER" id="PTHR23325:SF1">
    <property type="entry name" value="SERUM RESPONSE FACTOR-BINDING PROTEIN 1"/>
    <property type="match status" value="1"/>
</dbReference>
<dbReference type="Pfam" id="PF09073">
    <property type="entry name" value="BUD22"/>
    <property type="match status" value="1"/>
</dbReference>
<organism evidence="4 5">
    <name type="scientific">Psilocybe cyanescens</name>
    <dbReference type="NCBI Taxonomy" id="93625"/>
    <lineage>
        <taxon>Eukaryota</taxon>
        <taxon>Fungi</taxon>
        <taxon>Dikarya</taxon>
        <taxon>Basidiomycota</taxon>
        <taxon>Agaricomycotina</taxon>
        <taxon>Agaricomycetes</taxon>
        <taxon>Agaricomycetidae</taxon>
        <taxon>Agaricales</taxon>
        <taxon>Agaricineae</taxon>
        <taxon>Strophariaceae</taxon>
        <taxon>Psilocybe</taxon>
    </lineage>
</organism>
<protein>
    <recommendedName>
        <fullName evidence="3">Bud22 domain-containing protein</fullName>
    </recommendedName>
</protein>
<evidence type="ECO:0000259" key="3">
    <source>
        <dbReference type="Pfam" id="PF09073"/>
    </source>
</evidence>
<feature type="compositionally biased region" description="Polar residues" evidence="2">
    <location>
        <begin position="305"/>
        <end position="316"/>
    </location>
</feature>
<feature type="compositionally biased region" description="Polar residues" evidence="2">
    <location>
        <begin position="385"/>
        <end position="409"/>
    </location>
</feature>
<evidence type="ECO:0000313" key="4">
    <source>
        <dbReference type="EMBL" id="PPQ80981.1"/>
    </source>
</evidence>
<proteinExistence type="predicted"/>
<dbReference type="InterPro" id="IPR037393">
    <property type="entry name" value="Bud22/SRFB1"/>
</dbReference>
<feature type="compositionally biased region" description="Basic and acidic residues" evidence="2">
    <location>
        <begin position="201"/>
        <end position="216"/>
    </location>
</feature>
<feature type="compositionally biased region" description="Acidic residues" evidence="2">
    <location>
        <begin position="259"/>
        <end position="282"/>
    </location>
</feature>
<dbReference type="GO" id="GO:0030686">
    <property type="term" value="C:90S preribosome"/>
    <property type="evidence" value="ECO:0007669"/>
    <property type="project" value="TreeGrafter"/>
</dbReference>
<feature type="region of interest" description="Disordered" evidence="2">
    <location>
        <begin position="172"/>
        <end position="498"/>
    </location>
</feature>
<dbReference type="OrthoDB" id="3364872at2759"/>
<keyword evidence="5" id="KW-1185">Reference proteome</keyword>
<keyword evidence="1" id="KW-0175">Coiled coil</keyword>
<accession>A0A409WR64</accession>
<dbReference type="PANTHER" id="PTHR23325">
    <property type="entry name" value="SERUM RESPONSE FACTOR-BINDING"/>
    <property type="match status" value="1"/>
</dbReference>
<reference evidence="4 5" key="1">
    <citation type="journal article" date="2018" name="Evol. Lett.">
        <title>Horizontal gene cluster transfer increased hallucinogenic mushroom diversity.</title>
        <authorList>
            <person name="Reynolds H.T."/>
            <person name="Vijayakumar V."/>
            <person name="Gluck-Thaler E."/>
            <person name="Korotkin H.B."/>
            <person name="Matheny P.B."/>
            <person name="Slot J.C."/>
        </authorList>
    </citation>
    <scope>NUCLEOTIDE SEQUENCE [LARGE SCALE GENOMIC DNA]</scope>
    <source>
        <strain evidence="4 5">2631</strain>
    </source>
</reference>
<dbReference type="InterPro" id="IPR015158">
    <property type="entry name" value="Bud22_dom"/>
</dbReference>
<dbReference type="AlphaFoldDB" id="A0A409WR64"/>
<dbReference type="GO" id="GO:0030490">
    <property type="term" value="P:maturation of SSU-rRNA"/>
    <property type="evidence" value="ECO:0007669"/>
    <property type="project" value="TreeGrafter"/>
</dbReference>
<feature type="region of interest" description="Disordered" evidence="2">
    <location>
        <begin position="1"/>
        <end position="21"/>
    </location>
</feature>
<sequence>MDTSSNPQLKRKRYEPPEEEMSIRIAGKLHHEVKEVHKASKRAKVFETQKVVKRLKDLRKKDEADKAIMDFEAELTSLKEIDHDAIGNSALRSKVLKDHTLRDNDDVKAAMTKELENNLLTPATPGTTLAKIQSRLLSSKILALQVTATITSLKYLLDPVLKQREKGAESDILLSSTVDPDSERPSKIRKASASETPKTNGKPEKTQPTFDIDHDMQSGSDVDEEGWESGSVDGEGGAGVDDDGWESGSIDGGGHEDNASDNDSSDDQDDTSEEDSDSDDEELAVKKTNAKPKIPVGNPAKPVKGSTTKMESTFLPSLSVGFVRGGSEDSDFSEGEGKSGGVPKKNRRGQRARRLIWEKKFGKNANHKKKEIEANAIATVAPPQSYRNKGHTSATNTGSNAIPSRNFTPVQGPAGSKNVPPRGKGVQQQHQPVDSGWTGRTNGASAASSFKPKPPASKPDLKKDGEKPLHPSWEAKRRLKEKESVGIVPSQGTKIKFT</sequence>
<dbReference type="GO" id="GO:0005634">
    <property type="term" value="C:nucleus"/>
    <property type="evidence" value="ECO:0007669"/>
    <property type="project" value="TreeGrafter"/>
</dbReference>
<evidence type="ECO:0000256" key="2">
    <source>
        <dbReference type="SAM" id="MobiDB-lite"/>
    </source>
</evidence>
<comment type="caution">
    <text evidence="4">The sequence shown here is derived from an EMBL/GenBank/DDBJ whole genome shotgun (WGS) entry which is preliminary data.</text>
</comment>
<feature type="compositionally biased region" description="Basic and acidic residues" evidence="2">
    <location>
        <begin position="459"/>
        <end position="484"/>
    </location>
</feature>
<feature type="compositionally biased region" description="Basic residues" evidence="2">
    <location>
        <begin position="344"/>
        <end position="354"/>
    </location>
</feature>
<name>A0A409WR64_PSICY</name>
<dbReference type="FunCoup" id="A0A409WR64">
    <property type="interactions" value="88"/>
</dbReference>
<feature type="compositionally biased region" description="Polar residues" evidence="2">
    <location>
        <begin position="426"/>
        <end position="443"/>
    </location>
</feature>
<dbReference type="InParanoid" id="A0A409WR64"/>
<dbReference type="STRING" id="93625.A0A409WR64"/>
<feature type="domain" description="Bud22" evidence="3">
    <location>
        <begin position="29"/>
        <end position="497"/>
    </location>
</feature>
<evidence type="ECO:0000313" key="5">
    <source>
        <dbReference type="Proteomes" id="UP000283269"/>
    </source>
</evidence>
<dbReference type="EMBL" id="NHYD01003293">
    <property type="protein sequence ID" value="PPQ80981.1"/>
    <property type="molecule type" value="Genomic_DNA"/>
</dbReference>
<gene>
    <name evidence="4" type="ORF">CVT25_015134</name>
</gene>
<evidence type="ECO:0000256" key="1">
    <source>
        <dbReference type="ARBA" id="ARBA00023054"/>
    </source>
</evidence>
<dbReference type="Proteomes" id="UP000283269">
    <property type="component" value="Unassembled WGS sequence"/>
</dbReference>